<dbReference type="EMBL" id="JAFBEI010000032">
    <property type="protein sequence ID" value="MBM7636683.1"/>
    <property type="molecule type" value="Genomic_DNA"/>
</dbReference>
<feature type="transmembrane region" description="Helical" evidence="1">
    <location>
        <begin position="72"/>
        <end position="91"/>
    </location>
</feature>
<feature type="transmembrane region" description="Helical" evidence="1">
    <location>
        <begin position="164"/>
        <end position="183"/>
    </location>
</feature>
<feature type="transmembrane region" description="Helical" evidence="1">
    <location>
        <begin position="316"/>
        <end position="333"/>
    </location>
</feature>
<feature type="transmembrane region" description="Helical" evidence="1">
    <location>
        <begin position="97"/>
        <end position="112"/>
    </location>
</feature>
<keyword evidence="3" id="KW-1185">Reference proteome</keyword>
<evidence type="ECO:0000256" key="1">
    <source>
        <dbReference type="SAM" id="Phobius"/>
    </source>
</evidence>
<feature type="transmembrane region" description="Helical" evidence="1">
    <location>
        <begin position="213"/>
        <end position="228"/>
    </location>
</feature>
<protein>
    <submittedName>
        <fullName evidence="2">Membrane protein</fullName>
    </submittedName>
</protein>
<accession>A0ABS2PML6</accession>
<gene>
    <name evidence="2" type="ORF">JOC31_001507</name>
</gene>
<name>A0ABS2PML6_9STRE</name>
<keyword evidence="1" id="KW-0472">Membrane</keyword>
<feature type="transmembrane region" description="Helical" evidence="1">
    <location>
        <begin position="240"/>
        <end position="259"/>
    </location>
</feature>
<evidence type="ECO:0000313" key="3">
    <source>
        <dbReference type="Proteomes" id="UP000809081"/>
    </source>
</evidence>
<sequence>MSRSIAERFKVSWRSINWYYLAYSVAFLVAFAVYFLKRYLPNENVSTYFILSITMSSLVFAWDIYRRGWNRETVLAIIAAVAYVIILPVHYYTRDSISTFSVLSFFFLSVAVDQEDRHLVQVVFYTKLLLGIAVLTLFDLGIFQDFLTYRSGEVEEKVRHSFGFGHPNSLGMYMVVLLMDYFLMMRKEKVSFLAYLMGFGFSLLIFAASDSKLSLMVGLLVLGISLLKQRLNRIVIKGQLLFSGIMIAYLLGILLSFSYQENIPFFTSLNALFTGRLKYAHQYMVTYGLHLFSNDYPSLYSYGVMLANENFYVDSLLRNGLVLYLFYPFMMWLQIERKQFSLYYVCLTMLCFFLAMVEDYGASVLMMTPLLFNYFGRDQDEVSLVSDSTPLWQKVKHFFDRRGQ</sequence>
<comment type="caution">
    <text evidence="2">The sequence shown here is derived from an EMBL/GenBank/DDBJ whole genome shotgun (WGS) entry which is preliminary data.</text>
</comment>
<evidence type="ECO:0000313" key="2">
    <source>
        <dbReference type="EMBL" id="MBM7636683.1"/>
    </source>
</evidence>
<organism evidence="2 3">
    <name type="scientific">Streptococcus saliviloxodontae</name>
    <dbReference type="NCBI Taxonomy" id="1349416"/>
    <lineage>
        <taxon>Bacteria</taxon>
        <taxon>Bacillati</taxon>
        <taxon>Bacillota</taxon>
        <taxon>Bacilli</taxon>
        <taxon>Lactobacillales</taxon>
        <taxon>Streptococcaceae</taxon>
        <taxon>Streptococcus</taxon>
    </lineage>
</organism>
<feature type="transmembrane region" description="Helical" evidence="1">
    <location>
        <begin position="124"/>
        <end position="144"/>
    </location>
</feature>
<proteinExistence type="predicted"/>
<keyword evidence="1" id="KW-1133">Transmembrane helix</keyword>
<feature type="transmembrane region" description="Helical" evidence="1">
    <location>
        <begin position="340"/>
        <end position="357"/>
    </location>
</feature>
<dbReference type="RefSeq" id="WP_386705523.1">
    <property type="nucleotide sequence ID" value="NZ_JBHTJB010000080.1"/>
</dbReference>
<feature type="transmembrane region" description="Helical" evidence="1">
    <location>
        <begin position="190"/>
        <end position="207"/>
    </location>
</feature>
<feature type="transmembrane region" description="Helical" evidence="1">
    <location>
        <begin position="48"/>
        <end position="65"/>
    </location>
</feature>
<feature type="transmembrane region" description="Helical" evidence="1">
    <location>
        <begin position="18"/>
        <end position="36"/>
    </location>
</feature>
<keyword evidence="1" id="KW-0812">Transmembrane</keyword>
<dbReference type="Proteomes" id="UP000809081">
    <property type="component" value="Unassembled WGS sequence"/>
</dbReference>
<reference evidence="2 3" key="1">
    <citation type="submission" date="2021-01" db="EMBL/GenBank/DDBJ databases">
        <title>Genomic Encyclopedia of Type Strains, Phase IV (KMG-IV): sequencing the most valuable type-strain genomes for metagenomic binning, comparative biology and taxonomic classification.</title>
        <authorList>
            <person name="Goeker M."/>
        </authorList>
    </citation>
    <scope>NUCLEOTIDE SEQUENCE [LARGE SCALE GENOMIC DNA]</scope>
    <source>
        <strain evidence="2 3">DSM 27513</strain>
    </source>
</reference>